<sequence>MAVGLGVALFPPVVLGSGAIQTSESTVISAFSRVYQDFGRRLKAQAHGTTGLDRHLADIDNYKAIIYLEGSSVVVQLMPLPYGGSNIRGGGGKYIVEGGPDGGMTFEPYR</sequence>
<reference evidence="1 2" key="1">
    <citation type="submission" date="2017-12" db="EMBL/GenBank/DDBJ databases">
        <title>Complete Genome Sequence of Stenotrophomonas maltophilia CSM2.</title>
        <authorList>
            <person name="Castro-Jaimes S."/>
            <person name="Lopez-Leal G."/>
            <person name="Barberena Jonas C."/>
            <person name="Bustos P."/>
            <person name="Perez-Oseguera A."/>
            <person name="Cevallos M.A."/>
        </authorList>
    </citation>
    <scope>NUCLEOTIDE SEQUENCE [LARGE SCALE GENOMIC DNA]</scope>
    <source>
        <strain evidence="1 2">CSM2</strain>
    </source>
</reference>
<dbReference type="AlphaFoldDB" id="A0AAD0BTI6"/>
<evidence type="ECO:0000313" key="2">
    <source>
        <dbReference type="Proteomes" id="UP000234414"/>
    </source>
</evidence>
<protein>
    <submittedName>
        <fullName evidence="1">Uncharacterized protein</fullName>
    </submittedName>
</protein>
<organism evidence="1 2">
    <name type="scientific">Stenotrophomonas maltophilia</name>
    <name type="common">Pseudomonas maltophilia</name>
    <name type="synonym">Xanthomonas maltophilia</name>
    <dbReference type="NCBI Taxonomy" id="40324"/>
    <lineage>
        <taxon>Bacteria</taxon>
        <taxon>Pseudomonadati</taxon>
        <taxon>Pseudomonadota</taxon>
        <taxon>Gammaproteobacteria</taxon>
        <taxon>Lysobacterales</taxon>
        <taxon>Lysobacteraceae</taxon>
        <taxon>Stenotrophomonas</taxon>
        <taxon>Stenotrophomonas maltophilia group</taxon>
    </lineage>
</organism>
<dbReference type="EMBL" id="CP025298">
    <property type="protein sequence ID" value="AUI07708.1"/>
    <property type="molecule type" value="Genomic_DNA"/>
</dbReference>
<accession>A0AAD0BTI6</accession>
<gene>
    <name evidence="1" type="ORF">SmaCSM2_11150</name>
</gene>
<dbReference type="Proteomes" id="UP000234414">
    <property type="component" value="Chromosome"/>
</dbReference>
<evidence type="ECO:0000313" key="1">
    <source>
        <dbReference type="EMBL" id="AUI07708.1"/>
    </source>
</evidence>
<proteinExistence type="predicted"/>
<name>A0AAD0BTI6_STEMA</name>